<evidence type="ECO:0000313" key="3">
    <source>
        <dbReference type="EMBL" id="MFL0251373.1"/>
    </source>
</evidence>
<gene>
    <name evidence="3" type="ORF">ACJDT4_13195</name>
</gene>
<dbReference type="Gene3D" id="1.10.260.40">
    <property type="entry name" value="lambda repressor-like DNA-binding domains"/>
    <property type="match status" value="1"/>
</dbReference>
<accession>A0ABW8TFS7</accession>
<sequence>MKQVSLEIFAQRLRKLREEHGLSTRALGEIVGTSNATISRYETGKRDPDLMVVHNIAEYFGVTIEYLCGEDINPDKENIIRLFSNLSDESKKDAIKYMTYLYEKEKE</sequence>
<dbReference type="CDD" id="cd00093">
    <property type="entry name" value="HTH_XRE"/>
    <property type="match status" value="1"/>
</dbReference>
<keyword evidence="4" id="KW-1185">Reference proteome</keyword>
<dbReference type="SMART" id="SM00530">
    <property type="entry name" value="HTH_XRE"/>
    <property type="match status" value="1"/>
</dbReference>
<name>A0ABW8TFS7_9CLOT</name>
<protein>
    <submittedName>
        <fullName evidence="3">Helix-turn-helix domain-containing protein</fullName>
    </submittedName>
</protein>
<dbReference type="Proteomes" id="UP001623592">
    <property type="component" value="Unassembled WGS sequence"/>
</dbReference>
<dbReference type="PANTHER" id="PTHR46558">
    <property type="entry name" value="TRACRIPTIONAL REGULATORY PROTEIN-RELATED-RELATED"/>
    <property type="match status" value="1"/>
</dbReference>
<proteinExistence type="predicted"/>
<keyword evidence="1" id="KW-0238">DNA-binding</keyword>
<comment type="caution">
    <text evidence="3">The sequence shown here is derived from an EMBL/GenBank/DDBJ whole genome shotgun (WGS) entry which is preliminary data.</text>
</comment>
<dbReference type="PANTHER" id="PTHR46558:SF11">
    <property type="entry name" value="HTH-TYPE TRANSCRIPTIONAL REGULATOR XRE"/>
    <property type="match status" value="1"/>
</dbReference>
<dbReference type="InterPro" id="IPR001387">
    <property type="entry name" value="Cro/C1-type_HTH"/>
</dbReference>
<evidence type="ECO:0000313" key="4">
    <source>
        <dbReference type="Proteomes" id="UP001623592"/>
    </source>
</evidence>
<organism evidence="3 4">
    <name type="scientific">Clostridium neuense</name>
    <dbReference type="NCBI Taxonomy" id="1728934"/>
    <lineage>
        <taxon>Bacteria</taxon>
        <taxon>Bacillati</taxon>
        <taxon>Bacillota</taxon>
        <taxon>Clostridia</taxon>
        <taxon>Eubacteriales</taxon>
        <taxon>Clostridiaceae</taxon>
        <taxon>Clostridium</taxon>
    </lineage>
</organism>
<evidence type="ECO:0000259" key="2">
    <source>
        <dbReference type="PROSITE" id="PS50943"/>
    </source>
</evidence>
<reference evidence="3 4" key="1">
    <citation type="submission" date="2024-11" db="EMBL/GenBank/DDBJ databases">
        <authorList>
            <person name="Heng Y.C."/>
            <person name="Lim A.C.H."/>
            <person name="Lee J.K.Y."/>
            <person name="Kittelmann S."/>
        </authorList>
    </citation>
    <scope>NUCLEOTIDE SEQUENCE [LARGE SCALE GENOMIC DNA]</scope>
    <source>
        <strain evidence="3 4">WILCCON 0114</strain>
    </source>
</reference>
<dbReference type="Pfam" id="PF01381">
    <property type="entry name" value="HTH_3"/>
    <property type="match status" value="1"/>
</dbReference>
<evidence type="ECO:0000256" key="1">
    <source>
        <dbReference type="ARBA" id="ARBA00023125"/>
    </source>
</evidence>
<dbReference type="PROSITE" id="PS50943">
    <property type="entry name" value="HTH_CROC1"/>
    <property type="match status" value="1"/>
</dbReference>
<dbReference type="InterPro" id="IPR010982">
    <property type="entry name" value="Lambda_DNA-bd_dom_sf"/>
</dbReference>
<dbReference type="EMBL" id="JBJIAA010000010">
    <property type="protein sequence ID" value="MFL0251373.1"/>
    <property type="molecule type" value="Genomic_DNA"/>
</dbReference>
<feature type="domain" description="HTH cro/C1-type" evidence="2">
    <location>
        <begin position="13"/>
        <end position="67"/>
    </location>
</feature>
<dbReference type="SUPFAM" id="SSF47413">
    <property type="entry name" value="lambda repressor-like DNA-binding domains"/>
    <property type="match status" value="1"/>
</dbReference>
<dbReference type="RefSeq" id="WP_406788031.1">
    <property type="nucleotide sequence ID" value="NZ_JBJIAA010000010.1"/>
</dbReference>